<keyword evidence="3" id="KW-1185">Reference proteome</keyword>
<dbReference type="KEGG" id="halu:HUG12_18745"/>
<accession>A0A7D5QCC5</accession>
<dbReference type="AlphaFoldDB" id="A0A7D5QCC5"/>
<name>A0A7D5QCC5_9EURY</name>
<dbReference type="GeneID" id="56039542"/>
<dbReference type="OrthoDB" id="280213at2157"/>
<sequence length="47" mass="5038">MFDVPTDEGVESAYECLQCGTIVTADSHPGQCPDCGAEMQNRAMSLE</sequence>
<evidence type="ECO:0000313" key="2">
    <source>
        <dbReference type="EMBL" id="QLG63657.1"/>
    </source>
</evidence>
<dbReference type="SUPFAM" id="SSF57802">
    <property type="entry name" value="Rubredoxin-like"/>
    <property type="match status" value="1"/>
</dbReference>
<dbReference type="EMBL" id="CP058579">
    <property type="protein sequence ID" value="QLG63657.1"/>
    <property type="molecule type" value="Genomic_DNA"/>
</dbReference>
<evidence type="ECO:0000259" key="1">
    <source>
        <dbReference type="Pfam" id="PF23455"/>
    </source>
</evidence>
<protein>
    <submittedName>
        <fullName evidence="2">Rubrerythrin-like domain-containing protein</fullName>
    </submittedName>
</protein>
<proteinExistence type="predicted"/>
<dbReference type="NCBIfam" id="NF033497">
    <property type="entry name" value="rubre_like_arch"/>
    <property type="match status" value="1"/>
</dbReference>
<dbReference type="Pfam" id="PF23455">
    <property type="entry name" value="DUF7129"/>
    <property type="match status" value="1"/>
</dbReference>
<dbReference type="RefSeq" id="WP_179270241.1">
    <property type="nucleotide sequence ID" value="NZ_CP058579.1"/>
</dbReference>
<dbReference type="Gene3D" id="2.20.28.30">
    <property type="entry name" value="RNA polymerase ii, chain L"/>
    <property type="match status" value="1"/>
</dbReference>
<organism evidence="2 3">
    <name type="scientific">Halorarum salinum</name>
    <dbReference type="NCBI Taxonomy" id="2743089"/>
    <lineage>
        <taxon>Archaea</taxon>
        <taxon>Methanobacteriati</taxon>
        <taxon>Methanobacteriota</taxon>
        <taxon>Stenosarchaea group</taxon>
        <taxon>Halobacteria</taxon>
        <taxon>Halobacteriales</taxon>
        <taxon>Haloferacaceae</taxon>
        <taxon>Halorarum</taxon>
    </lineage>
</organism>
<feature type="domain" description="DUF7129" evidence="1">
    <location>
        <begin position="11"/>
        <end position="46"/>
    </location>
</feature>
<dbReference type="InterPro" id="IPR055553">
    <property type="entry name" value="DUF7129"/>
</dbReference>
<gene>
    <name evidence="2" type="ORF">HUG12_18745</name>
</gene>
<evidence type="ECO:0000313" key="3">
    <source>
        <dbReference type="Proteomes" id="UP000509626"/>
    </source>
</evidence>
<dbReference type="Proteomes" id="UP000509626">
    <property type="component" value="Chromosome"/>
</dbReference>
<reference evidence="2 3" key="1">
    <citation type="submission" date="2020-06" db="EMBL/GenBank/DDBJ databases">
        <title>NJ-3-1, isolated from saline soil.</title>
        <authorList>
            <person name="Cui H.L."/>
            <person name="Shi X."/>
        </authorList>
    </citation>
    <scope>NUCLEOTIDE SEQUENCE [LARGE SCALE GENOMIC DNA]</scope>
    <source>
        <strain evidence="2 3">NJ-3-1</strain>
    </source>
</reference>